<feature type="domain" description="Peptidase S9 prolyl oligopeptidase catalytic" evidence="4">
    <location>
        <begin position="486"/>
        <end position="686"/>
    </location>
</feature>
<dbReference type="Pfam" id="PF00326">
    <property type="entry name" value="Peptidase_S9"/>
    <property type="match status" value="1"/>
</dbReference>
<comment type="caution">
    <text evidence="6">The sequence shown here is derived from an EMBL/GenBank/DDBJ whole genome shotgun (WGS) entry which is preliminary data.</text>
</comment>
<dbReference type="RefSeq" id="WP_240567830.1">
    <property type="nucleotide sequence ID" value="NZ_JAKVPY010000007.1"/>
</dbReference>
<dbReference type="InterPro" id="IPR029058">
    <property type="entry name" value="AB_hydrolase_fold"/>
</dbReference>
<evidence type="ECO:0000256" key="3">
    <source>
        <dbReference type="ARBA" id="ARBA00022825"/>
    </source>
</evidence>
<dbReference type="Pfam" id="PF02897">
    <property type="entry name" value="Peptidase_S9_N"/>
    <property type="match status" value="1"/>
</dbReference>
<keyword evidence="7" id="KW-1185">Reference proteome</keyword>
<dbReference type="SUPFAM" id="SSF53474">
    <property type="entry name" value="alpha/beta-Hydrolases"/>
    <property type="match status" value="1"/>
</dbReference>
<evidence type="ECO:0000256" key="2">
    <source>
        <dbReference type="ARBA" id="ARBA00022801"/>
    </source>
</evidence>
<protein>
    <submittedName>
        <fullName evidence="6">Prolyl oligopeptidase family serine peptidase</fullName>
    </submittedName>
</protein>
<organism evidence="6 7">
    <name type="scientific">Halomonas flagellata</name>
    <dbReference type="NCBI Taxonomy" id="2920385"/>
    <lineage>
        <taxon>Bacteria</taxon>
        <taxon>Pseudomonadati</taxon>
        <taxon>Pseudomonadota</taxon>
        <taxon>Gammaproteobacteria</taxon>
        <taxon>Oceanospirillales</taxon>
        <taxon>Halomonadaceae</taxon>
        <taxon>Halomonas</taxon>
    </lineage>
</organism>
<name>A0ABS9RTA3_9GAMM</name>
<dbReference type="Gene3D" id="2.130.10.120">
    <property type="entry name" value="Prolyl oligopeptidase, N-terminal domain"/>
    <property type="match status" value="1"/>
</dbReference>
<evidence type="ECO:0000313" key="7">
    <source>
        <dbReference type="Proteomes" id="UP001202117"/>
    </source>
</evidence>
<proteinExistence type="predicted"/>
<dbReference type="InterPro" id="IPR051167">
    <property type="entry name" value="Prolyl_oligopep/macrocyclase"/>
</dbReference>
<evidence type="ECO:0000313" key="6">
    <source>
        <dbReference type="EMBL" id="MCH4563078.1"/>
    </source>
</evidence>
<dbReference type="Proteomes" id="UP001202117">
    <property type="component" value="Unassembled WGS sequence"/>
</dbReference>
<evidence type="ECO:0000256" key="1">
    <source>
        <dbReference type="ARBA" id="ARBA00022670"/>
    </source>
</evidence>
<dbReference type="Gene3D" id="3.40.50.1820">
    <property type="entry name" value="alpha/beta hydrolase"/>
    <property type="match status" value="1"/>
</dbReference>
<evidence type="ECO:0000259" key="5">
    <source>
        <dbReference type="Pfam" id="PF02897"/>
    </source>
</evidence>
<dbReference type="InterPro" id="IPR023302">
    <property type="entry name" value="Pept_S9A_N"/>
</dbReference>
<keyword evidence="1" id="KW-0645">Protease</keyword>
<dbReference type="InterPro" id="IPR001375">
    <property type="entry name" value="Peptidase_S9_cat"/>
</dbReference>
<dbReference type="InterPro" id="IPR002470">
    <property type="entry name" value="Peptidase_S9A"/>
</dbReference>
<dbReference type="PRINTS" id="PR00862">
    <property type="entry name" value="PROLIGOPTASE"/>
</dbReference>
<keyword evidence="2" id="KW-0378">Hydrolase</keyword>
<keyword evidence="3" id="KW-0720">Serine protease</keyword>
<evidence type="ECO:0000259" key="4">
    <source>
        <dbReference type="Pfam" id="PF00326"/>
    </source>
</evidence>
<reference evidence="6 7" key="1">
    <citation type="submission" date="2022-02" db="EMBL/GenBank/DDBJ databases">
        <title>Halomonas fukangensis sp. nov., a halophilic bacterium isolated from a bulk soil of Kalidium foliatum at Fukang.</title>
        <authorList>
            <person name="Huang Y."/>
        </authorList>
    </citation>
    <scope>NUCLEOTIDE SEQUENCE [LARGE SCALE GENOMIC DNA]</scope>
    <source>
        <strain evidence="6 7">EGI 63088</strain>
    </source>
</reference>
<dbReference type="SUPFAM" id="SSF50993">
    <property type="entry name" value="Peptidase/esterase 'gauge' domain"/>
    <property type="match status" value="1"/>
</dbReference>
<gene>
    <name evidence="6" type="ORF">MKP05_08035</name>
</gene>
<feature type="domain" description="Peptidase S9A N-terminal" evidence="5">
    <location>
        <begin position="11"/>
        <end position="407"/>
    </location>
</feature>
<dbReference type="EMBL" id="JAKVPY010000007">
    <property type="protein sequence ID" value="MCH4563078.1"/>
    <property type="molecule type" value="Genomic_DNA"/>
</dbReference>
<accession>A0ABS9RTA3</accession>
<dbReference type="PANTHER" id="PTHR42881">
    <property type="entry name" value="PROLYL ENDOPEPTIDASE"/>
    <property type="match status" value="1"/>
</dbReference>
<dbReference type="PANTHER" id="PTHR42881:SF13">
    <property type="entry name" value="PROLYL ENDOPEPTIDASE"/>
    <property type="match status" value="1"/>
</dbReference>
<sequence length="689" mass="76869">MSSQPTRGPESEALDPYRWLEEVEGERGLEWVHTHNAVAQARLEADPGFAALQADLLAILEADDRIPFVVKRGAHYYNFWQDGAHPRGLWRRTTPAEYRQPRPAWEVLIDLDALNAAEGENWVWHGAHCLKPRHPDAPWRHCLISLSRGGADADVTREFDLVEQRWVGDGFFRDEAKGGLAWIDHDSVYVYTDFGEGSLTASGYPRIVKAWRRGTPLAEATTVFEGEADDMVVGAMRDHTRGYERDFVSRARAFYDNELYLREADGTLHRVEVPNSARKQVHRRWLTLELREPWTLDGTTYPAGALLAADLEAFMAGARGLQVLFTPTERTSLADATWTRHYLVLNVLDDVRNRLYVLTPGDGEWPCEPLAGAPELGTVSLSAVDDEESDELFMVVTDYLTPTTLYHGRVGEVPQPLKQAPALFDATGLAVSQHFATSRDGTRVPYFLVGREGIEANGANPTLLYGYGGFEVSLLPSYSPGVGRGWLSRGGVYVVANIRGGGEYGPRWHQAALREKRHRAHEDFAAVAEDLIARGITSPRHLGIQGGSNGGLLVGNMLVKYPRLFGAVVCQVPLLDMRRYHELLAGASWMAEYGDPDGDDWAFLRDYSPYHNLDATADYPPLLLMTSTRDDRVHPGHARKMTARMREQGHPVLYYENIEGGHGGAADNRQRAHMQALAFTFLEQTLFGG</sequence>